<dbReference type="EMBL" id="QRON01000017">
    <property type="protein sequence ID" value="RHL25723.1"/>
    <property type="molecule type" value="Genomic_DNA"/>
</dbReference>
<accession>A0A415JNY9</accession>
<reference evidence="1 2" key="1">
    <citation type="submission" date="2018-08" db="EMBL/GenBank/DDBJ databases">
        <title>A genome reference for cultivated species of the human gut microbiota.</title>
        <authorList>
            <person name="Zou Y."/>
            <person name="Xue W."/>
            <person name="Luo G."/>
        </authorList>
    </citation>
    <scope>NUCLEOTIDE SEQUENCE [LARGE SCALE GENOMIC DNA]</scope>
    <source>
        <strain evidence="1 2">AF38-24</strain>
    </source>
</reference>
<dbReference type="AlphaFoldDB" id="A0A415JNY9"/>
<comment type="caution">
    <text evidence="1">The sequence shown here is derived from an EMBL/GenBank/DDBJ whole genome shotgun (WGS) entry which is preliminary data.</text>
</comment>
<proteinExistence type="predicted"/>
<gene>
    <name evidence="1" type="ORF">DW028_14400</name>
</gene>
<sequence>MIYTRYFQVLCNIGKGFSKSVKLVFLLNEYVKFYGKEKWAVTTYSANMGLMEKIRRWQLC</sequence>
<organism evidence="1 2">
    <name type="scientific">Agathobacter rectalis</name>
    <dbReference type="NCBI Taxonomy" id="39491"/>
    <lineage>
        <taxon>Bacteria</taxon>
        <taxon>Bacillati</taxon>
        <taxon>Bacillota</taxon>
        <taxon>Clostridia</taxon>
        <taxon>Lachnospirales</taxon>
        <taxon>Lachnospiraceae</taxon>
        <taxon>Agathobacter</taxon>
    </lineage>
</organism>
<dbReference type="Proteomes" id="UP000283297">
    <property type="component" value="Unassembled WGS sequence"/>
</dbReference>
<protein>
    <submittedName>
        <fullName evidence="1">Uncharacterized protein</fullName>
    </submittedName>
</protein>
<name>A0A415JNY9_9FIRM</name>
<evidence type="ECO:0000313" key="1">
    <source>
        <dbReference type="EMBL" id="RHL25723.1"/>
    </source>
</evidence>
<evidence type="ECO:0000313" key="2">
    <source>
        <dbReference type="Proteomes" id="UP000283297"/>
    </source>
</evidence>